<dbReference type="Proteomes" id="UP001202328">
    <property type="component" value="Unassembled WGS sequence"/>
</dbReference>
<name>A0AAD4XRV9_9MAGN</name>
<accession>A0AAD4XRV9</accession>
<dbReference type="AlphaFoldDB" id="A0AAD4XRV9"/>
<dbReference type="EMBL" id="JAJJMB010004763">
    <property type="protein sequence ID" value="KAI3941918.1"/>
    <property type="molecule type" value="Genomic_DNA"/>
</dbReference>
<evidence type="ECO:0000313" key="2">
    <source>
        <dbReference type="Proteomes" id="UP001202328"/>
    </source>
</evidence>
<protein>
    <submittedName>
        <fullName evidence="1">Uncharacterized protein</fullName>
    </submittedName>
</protein>
<comment type="caution">
    <text evidence="1">The sequence shown here is derived from an EMBL/GenBank/DDBJ whole genome shotgun (WGS) entry which is preliminary data.</text>
</comment>
<evidence type="ECO:0000313" key="1">
    <source>
        <dbReference type="EMBL" id="KAI3941918.1"/>
    </source>
</evidence>
<reference evidence="1" key="1">
    <citation type="submission" date="2022-04" db="EMBL/GenBank/DDBJ databases">
        <title>A functionally conserved STORR gene fusion in Papaver species that diverged 16.8 million years ago.</title>
        <authorList>
            <person name="Catania T."/>
        </authorList>
    </citation>
    <scope>NUCLEOTIDE SEQUENCE</scope>
    <source>
        <strain evidence="1">S-188037</strain>
    </source>
</reference>
<organism evidence="1 2">
    <name type="scientific">Papaver atlanticum</name>
    <dbReference type="NCBI Taxonomy" id="357466"/>
    <lineage>
        <taxon>Eukaryota</taxon>
        <taxon>Viridiplantae</taxon>
        <taxon>Streptophyta</taxon>
        <taxon>Embryophyta</taxon>
        <taxon>Tracheophyta</taxon>
        <taxon>Spermatophyta</taxon>
        <taxon>Magnoliopsida</taxon>
        <taxon>Ranunculales</taxon>
        <taxon>Papaveraceae</taxon>
        <taxon>Papaveroideae</taxon>
        <taxon>Papaver</taxon>
    </lineage>
</organism>
<sequence length="133" mass="15100">MEVAVKILIEKEFHVERIKEHKGGLFSRKATGASRAPLASPNAGMPPHIANMDRLSGGEEGKQLDWLSTAAHDTHKDIFRCLSSLHLQHSIMKVRYRRKPIKYSSISFEEVVMDSASLVLLKYYSVLHWAEGW</sequence>
<gene>
    <name evidence="1" type="ORF">MKW98_009128</name>
</gene>
<keyword evidence="2" id="KW-1185">Reference proteome</keyword>
<proteinExistence type="predicted"/>